<dbReference type="OrthoDB" id="9974421at2759"/>
<evidence type="ECO:0000256" key="6">
    <source>
        <dbReference type="ARBA" id="ARBA00023180"/>
    </source>
</evidence>
<evidence type="ECO:0000256" key="7">
    <source>
        <dbReference type="SAM" id="SignalP"/>
    </source>
</evidence>
<evidence type="ECO:0000256" key="5">
    <source>
        <dbReference type="ARBA" id="ARBA00023098"/>
    </source>
</evidence>
<dbReference type="Gene3D" id="3.40.50.1820">
    <property type="entry name" value="alpha/beta hydrolase"/>
    <property type="match status" value="1"/>
</dbReference>
<organism evidence="9 10">
    <name type="scientific">Diabrotica balteata</name>
    <name type="common">Banded cucumber beetle</name>
    <dbReference type="NCBI Taxonomy" id="107213"/>
    <lineage>
        <taxon>Eukaryota</taxon>
        <taxon>Metazoa</taxon>
        <taxon>Ecdysozoa</taxon>
        <taxon>Arthropoda</taxon>
        <taxon>Hexapoda</taxon>
        <taxon>Insecta</taxon>
        <taxon>Pterygota</taxon>
        <taxon>Neoptera</taxon>
        <taxon>Endopterygota</taxon>
        <taxon>Coleoptera</taxon>
        <taxon>Polyphaga</taxon>
        <taxon>Cucujiformia</taxon>
        <taxon>Chrysomeloidea</taxon>
        <taxon>Chrysomelidae</taxon>
        <taxon>Galerucinae</taxon>
        <taxon>Diabroticina</taxon>
        <taxon>Diabroticites</taxon>
        <taxon>Diabrotica</taxon>
    </lineage>
</organism>
<dbReference type="FunFam" id="3.40.50.1820:FF:000057">
    <property type="entry name" value="Lipase"/>
    <property type="match status" value="1"/>
</dbReference>
<feature type="chain" id="PRO_5040213192" description="AB hydrolase-1 domain-containing protein" evidence="7">
    <location>
        <begin position="24"/>
        <end position="427"/>
    </location>
</feature>
<dbReference type="InterPro" id="IPR000073">
    <property type="entry name" value="AB_hydrolase_1"/>
</dbReference>
<dbReference type="SUPFAM" id="SSF53474">
    <property type="entry name" value="alpha/beta-Hydrolases"/>
    <property type="match status" value="1"/>
</dbReference>
<evidence type="ECO:0000313" key="10">
    <source>
        <dbReference type="Proteomes" id="UP001153709"/>
    </source>
</evidence>
<gene>
    <name evidence="9" type="ORF">DIABBA_LOCUS12598</name>
</gene>
<keyword evidence="3" id="KW-0378">Hydrolase</keyword>
<dbReference type="Proteomes" id="UP001153709">
    <property type="component" value="Chromosome 8"/>
</dbReference>
<proteinExistence type="inferred from homology"/>
<keyword evidence="6" id="KW-0325">Glycoprotein</keyword>
<sequence>MSPQKYILLLGFCFSCSVTLTTAGVKTCSSQLEYYFNLFGQSNGGSCQIDPDGGATPMEILQRWGCTVETYTLTTTDGYQILVIRAYKNLDPTLAPILMAHGIYMNSRAFVSSTDKSLANQLINQNRQVFFINFRGTMYSGNNVNGLDKSNYAYWNFTWHEMGMYDMPAALDLVYNITQQKAIVIGYSMGTTVTSVFLSLNPEKAQSRVKNFVAMAPVVILNKQIRSILGGLAPLWPIVQPIAKLVYNGEMLTGNQAYTNFCIQLPITMQMCYSVVVPLYGSDYEGLDYAKRPVQLVDNPDSICEKVVTHYAQIIDKGLFQMFDYGAAGNLLKYNSPTPPLYPLNNINVPVTYVVASNDHLAESFNAKTAFSQIPKEYQCGFLTISQSKFAHDNFVNHVDQLPLLNQPLAEVITKLESNICPTQPIL</sequence>
<evidence type="ECO:0000259" key="8">
    <source>
        <dbReference type="Pfam" id="PF00561"/>
    </source>
</evidence>
<evidence type="ECO:0000256" key="2">
    <source>
        <dbReference type="ARBA" id="ARBA00022729"/>
    </source>
</evidence>
<dbReference type="GO" id="GO:0016787">
    <property type="term" value="F:hydrolase activity"/>
    <property type="evidence" value="ECO:0007669"/>
    <property type="project" value="UniProtKB-KW"/>
</dbReference>
<keyword evidence="10" id="KW-1185">Reference proteome</keyword>
<evidence type="ECO:0000256" key="3">
    <source>
        <dbReference type="ARBA" id="ARBA00022801"/>
    </source>
</evidence>
<keyword evidence="2 7" id="KW-0732">Signal</keyword>
<dbReference type="Pfam" id="PF00561">
    <property type="entry name" value="Abhydrolase_1"/>
    <property type="match status" value="1"/>
</dbReference>
<dbReference type="EMBL" id="OU898283">
    <property type="protein sequence ID" value="CAG9839876.1"/>
    <property type="molecule type" value="Genomic_DNA"/>
</dbReference>
<dbReference type="AlphaFoldDB" id="A0A9N9XHB3"/>
<comment type="similarity">
    <text evidence="1">Belongs to the AB hydrolase superfamily. Lipase family.</text>
</comment>
<evidence type="ECO:0000313" key="9">
    <source>
        <dbReference type="EMBL" id="CAG9839876.1"/>
    </source>
</evidence>
<dbReference type="GO" id="GO:0016042">
    <property type="term" value="P:lipid catabolic process"/>
    <property type="evidence" value="ECO:0007669"/>
    <property type="project" value="UniProtKB-KW"/>
</dbReference>
<dbReference type="InterPro" id="IPR029058">
    <property type="entry name" value="AB_hydrolase_fold"/>
</dbReference>
<feature type="signal peptide" evidence="7">
    <location>
        <begin position="1"/>
        <end position="23"/>
    </location>
</feature>
<reference evidence="9" key="1">
    <citation type="submission" date="2022-01" db="EMBL/GenBank/DDBJ databases">
        <authorList>
            <person name="King R."/>
        </authorList>
    </citation>
    <scope>NUCLEOTIDE SEQUENCE</scope>
</reference>
<evidence type="ECO:0000256" key="1">
    <source>
        <dbReference type="ARBA" id="ARBA00010701"/>
    </source>
</evidence>
<accession>A0A9N9XHB3</accession>
<evidence type="ECO:0000256" key="4">
    <source>
        <dbReference type="ARBA" id="ARBA00022963"/>
    </source>
</evidence>
<feature type="domain" description="AB hydrolase-1" evidence="8">
    <location>
        <begin position="96"/>
        <end position="372"/>
    </location>
</feature>
<keyword evidence="5" id="KW-0443">Lipid metabolism</keyword>
<protein>
    <recommendedName>
        <fullName evidence="8">AB hydrolase-1 domain-containing protein</fullName>
    </recommendedName>
</protein>
<dbReference type="PANTHER" id="PTHR11005">
    <property type="entry name" value="LYSOSOMAL ACID LIPASE-RELATED"/>
    <property type="match status" value="1"/>
</dbReference>
<keyword evidence="4" id="KW-0442">Lipid degradation</keyword>
<name>A0A9N9XHB3_DIABA</name>